<organism evidence="5 6">
    <name type="scientific">Brachionus calyciflorus</name>
    <dbReference type="NCBI Taxonomy" id="104777"/>
    <lineage>
        <taxon>Eukaryota</taxon>
        <taxon>Metazoa</taxon>
        <taxon>Spiralia</taxon>
        <taxon>Gnathifera</taxon>
        <taxon>Rotifera</taxon>
        <taxon>Eurotatoria</taxon>
        <taxon>Monogononta</taxon>
        <taxon>Pseudotrocha</taxon>
        <taxon>Ploima</taxon>
        <taxon>Brachionidae</taxon>
        <taxon>Brachionus</taxon>
    </lineage>
</organism>
<name>A0A813P7F6_9BILA</name>
<dbReference type="SUPFAM" id="SSF47923">
    <property type="entry name" value="Ypt/Rab-GAP domain of gyp1p"/>
    <property type="match status" value="2"/>
</dbReference>
<evidence type="ECO:0000256" key="1">
    <source>
        <dbReference type="ARBA" id="ARBA00022468"/>
    </source>
</evidence>
<evidence type="ECO:0000313" key="6">
    <source>
        <dbReference type="Proteomes" id="UP000663879"/>
    </source>
</evidence>
<evidence type="ECO:0000313" key="5">
    <source>
        <dbReference type="EMBL" id="CAF0751017.1"/>
    </source>
</evidence>
<reference evidence="5" key="1">
    <citation type="submission" date="2021-02" db="EMBL/GenBank/DDBJ databases">
        <authorList>
            <person name="Nowell W R."/>
        </authorList>
    </citation>
    <scope>NUCLEOTIDE SEQUENCE</scope>
    <source>
        <strain evidence="5">Ploen Becks lab</strain>
    </source>
</reference>
<dbReference type="GO" id="GO:0005096">
    <property type="term" value="F:GTPase activator activity"/>
    <property type="evidence" value="ECO:0007669"/>
    <property type="project" value="UniProtKB-KW"/>
</dbReference>
<dbReference type="EMBL" id="CAJNOC010000366">
    <property type="protein sequence ID" value="CAF0751017.1"/>
    <property type="molecule type" value="Genomic_DNA"/>
</dbReference>
<evidence type="ECO:0000256" key="2">
    <source>
        <dbReference type="ARBA" id="ARBA00043879"/>
    </source>
</evidence>
<dbReference type="PROSITE" id="PS50086">
    <property type="entry name" value="TBC_RABGAP"/>
    <property type="match status" value="1"/>
</dbReference>
<dbReference type="FunFam" id="1.10.8.270:FF:000004">
    <property type="entry name" value="TBC1 domain family, member 22B"/>
    <property type="match status" value="1"/>
</dbReference>
<keyword evidence="6" id="KW-1185">Reference proteome</keyword>
<dbReference type="InterPro" id="IPR035969">
    <property type="entry name" value="Rab-GAP_TBC_sf"/>
</dbReference>
<dbReference type="PANTHER" id="PTHR22957:SF26">
    <property type="entry name" value="LD44506P"/>
    <property type="match status" value="1"/>
</dbReference>
<dbReference type="PANTHER" id="PTHR22957">
    <property type="entry name" value="TBC1 DOMAIN FAMILY MEMBER GTPASE-ACTIVATING PROTEIN"/>
    <property type="match status" value="1"/>
</dbReference>
<comment type="function">
    <text evidence="2">May act as a GTPase-activating protein for Rab family protein(s).</text>
</comment>
<dbReference type="FunFam" id="1.10.472.80:FF:000001">
    <property type="entry name" value="TBC1 domain family member 22B"/>
    <property type="match status" value="1"/>
</dbReference>
<dbReference type="Gene3D" id="1.10.10.750">
    <property type="entry name" value="Ypt/Rab-GAP domain of gyp1p, domain 1"/>
    <property type="match status" value="1"/>
</dbReference>
<sequence>MPLDGQQQIYGAQHPPNLRIIKELKSNPTSSNSNTFNPHGQPGTVVKAFRDFEKKTIDAWDIDEDDFNFNPAEPFPISIVDSEEVAKKIIKTHKENQEKLQSSPTLVKPVSKTYTGPGKALRQEITESVNQVTNRTNKLKLTSLSSSDKQVKNREPSNTRQNNTQINQNQPLEQKEPPKQVRYQPYISKDTDEDLSRIEKFKQILDSDQINLSELEKISWKGIPRMYRAICWKLLSDYLPLKKELQNKTIEQKRNSYWESVTECYSQNFLDLHHETLRQILNDIPRMNPLIPIFQNDTVQNIFQRVLYVWAVRHPGSGYVQGINDLLTPFFVVFLSEFIDIQNYTEIQVKDIEKLSQEILQQLEADCYWCMAKLLDRIQENYIFSQPGIQKKIIALEELMKRIDRALYQHLKKNNIEFIQFAFRWMNNLLMREIPLSCTVRLWDTYHAEPFGFSDFHLYVCAAFLCRYSKNLIEEKDFQGLMLLLQNLPTRNLKANDIALLTAEAYKLQVMFANSPSHTSTNNL</sequence>
<feature type="region of interest" description="Disordered" evidence="3">
    <location>
        <begin position="96"/>
        <end position="119"/>
    </location>
</feature>
<feature type="region of interest" description="Disordered" evidence="3">
    <location>
        <begin position="144"/>
        <end position="181"/>
    </location>
</feature>
<feature type="domain" description="Rab-GAP TBC" evidence="4">
    <location>
        <begin position="222"/>
        <end position="450"/>
    </location>
</feature>
<dbReference type="Gene3D" id="1.10.472.80">
    <property type="entry name" value="Ypt/Rab-GAP domain of gyp1p, domain 3"/>
    <property type="match status" value="1"/>
</dbReference>
<protein>
    <recommendedName>
        <fullName evidence="4">Rab-GAP TBC domain-containing protein</fullName>
    </recommendedName>
</protein>
<comment type="caution">
    <text evidence="5">The sequence shown here is derived from an EMBL/GenBank/DDBJ whole genome shotgun (WGS) entry which is preliminary data.</text>
</comment>
<dbReference type="Gene3D" id="1.10.8.270">
    <property type="entry name" value="putative rabgap domain of human tbc1 domain family member 14 like domains"/>
    <property type="match status" value="1"/>
</dbReference>
<evidence type="ECO:0000256" key="3">
    <source>
        <dbReference type="SAM" id="MobiDB-lite"/>
    </source>
</evidence>
<dbReference type="Pfam" id="PF00566">
    <property type="entry name" value="RabGAP-TBC"/>
    <property type="match status" value="1"/>
</dbReference>
<dbReference type="InterPro" id="IPR000195">
    <property type="entry name" value="Rab-GAP-TBC_dom"/>
</dbReference>
<dbReference type="GO" id="GO:0071889">
    <property type="term" value="F:14-3-3 protein binding"/>
    <property type="evidence" value="ECO:0007669"/>
    <property type="project" value="UniProtKB-ARBA"/>
</dbReference>
<dbReference type="OrthoDB" id="26371at2759"/>
<gene>
    <name evidence="5" type="ORF">OXX778_LOCUS3915</name>
</gene>
<dbReference type="AlphaFoldDB" id="A0A813P7F6"/>
<proteinExistence type="predicted"/>
<evidence type="ECO:0000259" key="4">
    <source>
        <dbReference type="PROSITE" id="PS50086"/>
    </source>
</evidence>
<dbReference type="Proteomes" id="UP000663879">
    <property type="component" value="Unassembled WGS sequence"/>
</dbReference>
<dbReference type="SMART" id="SM00164">
    <property type="entry name" value="TBC"/>
    <property type="match status" value="1"/>
</dbReference>
<feature type="compositionally biased region" description="Low complexity" evidence="3">
    <location>
        <begin position="158"/>
        <end position="170"/>
    </location>
</feature>
<accession>A0A813P7F6</accession>
<keyword evidence="1" id="KW-0343">GTPase activation</keyword>